<dbReference type="Proteomes" id="UP001300692">
    <property type="component" value="Unassembled WGS sequence"/>
</dbReference>
<comment type="caution">
    <text evidence="1">The sequence shown here is derived from an EMBL/GenBank/DDBJ whole genome shotgun (WGS) entry which is preliminary data.</text>
</comment>
<reference evidence="1 2" key="1">
    <citation type="submission" date="2022-10" db="EMBL/GenBank/DDBJ databases">
        <title>Comparative genomics and taxonomic characterization of three novel marine species of genus Reichenbachiella exhibiting antioxidant and polysaccharide degradation activities.</title>
        <authorList>
            <person name="Muhammad N."/>
            <person name="Lee Y.-J."/>
            <person name="Ko J."/>
            <person name="Kim S.-G."/>
        </authorList>
    </citation>
    <scope>NUCLEOTIDE SEQUENCE [LARGE SCALE GENOMIC DNA]</scope>
    <source>
        <strain evidence="1 2">ABR2-5</strain>
    </source>
</reference>
<organism evidence="1 2">
    <name type="scientific">Reichenbachiella ulvae</name>
    <dbReference type="NCBI Taxonomy" id="2980104"/>
    <lineage>
        <taxon>Bacteria</taxon>
        <taxon>Pseudomonadati</taxon>
        <taxon>Bacteroidota</taxon>
        <taxon>Cytophagia</taxon>
        <taxon>Cytophagales</taxon>
        <taxon>Reichenbachiellaceae</taxon>
        <taxon>Reichenbachiella</taxon>
    </lineage>
</organism>
<accession>A0ABT3CWV7</accession>
<name>A0ABT3CWV7_9BACT</name>
<evidence type="ECO:0008006" key="3">
    <source>
        <dbReference type="Google" id="ProtNLM"/>
    </source>
</evidence>
<dbReference type="InterPro" id="IPR009050">
    <property type="entry name" value="Globin-like_sf"/>
</dbReference>
<dbReference type="SUPFAM" id="SSF46458">
    <property type="entry name" value="Globin-like"/>
    <property type="match status" value="1"/>
</dbReference>
<evidence type="ECO:0000313" key="1">
    <source>
        <dbReference type="EMBL" id="MCV9388024.1"/>
    </source>
</evidence>
<dbReference type="InterPro" id="IPR012292">
    <property type="entry name" value="Globin/Proto"/>
</dbReference>
<protein>
    <recommendedName>
        <fullName evidence="3">Globin</fullName>
    </recommendedName>
</protein>
<dbReference type="RefSeq" id="WP_264138845.1">
    <property type="nucleotide sequence ID" value="NZ_JAOYOD010000001.1"/>
</dbReference>
<sequence length="137" mass="15909">MDQDINQVRLSYGRCVASPTFFDDFYQFFQSSSPAVKDRFKNTDMVKQKDLLRHGLSHLIMFAGGSKSAEMKVEQLSTSHDKDHMNIPGWMYRNWLDALLRTVKLHDKKMTQELDAQWKSVLQLGIDKMIAAHSRTK</sequence>
<keyword evidence="2" id="KW-1185">Reference proteome</keyword>
<gene>
    <name evidence="1" type="ORF">N7U62_15175</name>
</gene>
<proteinExistence type="predicted"/>
<dbReference type="EMBL" id="JAOYOD010000001">
    <property type="protein sequence ID" value="MCV9388024.1"/>
    <property type="molecule type" value="Genomic_DNA"/>
</dbReference>
<dbReference type="Gene3D" id="1.10.490.10">
    <property type="entry name" value="Globins"/>
    <property type="match status" value="1"/>
</dbReference>
<evidence type="ECO:0000313" key="2">
    <source>
        <dbReference type="Proteomes" id="UP001300692"/>
    </source>
</evidence>